<name>A0A383R9U3_PAEAL</name>
<gene>
    <name evidence="1" type="ORF">PBLR_11521</name>
</gene>
<proteinExistence type="predicted"/>
<evidence type="ECO:0000313" key="1">
    <source>
        <dbReference type="EMBL" id="SYX83099.1"/>
    </source>
</evidence>
<dbReference type="Proteomes" id="UP000304148">
    <property type="component" value="Chromosome"/>
</dbReference>
<dbReference type="AlphaFoldDB" id="A0A383R9U3"/>
<evidence type="ECO:0000313" key="2">
    <source>
        <dbReference type="Proteomes" id="UP000304148"/>
    </source>
</evidence>
<accession>A0A383R9U3</accession>
<protein>
    <submittedName>
        <fullName evidence="1">Uncharacterized protein</fullName>
    </submittedName>
</protein>
<organism evidence="1 2">
    <name type="scientific">Paenibacillus alvei</name>
    <name type="common">Bacillus alvei</name>
    <dbReference type="NCBI Taxonomy" id="44250"/>
    <lineage>
        <taxon>Bacteria</taxon>
        <taxon>Bacillati</taxon>
        <taxon>Bacillota</taxon>
        <taxon>Bacilli</taxon>
        <taxon>Bacillales</taxon>
        <taxon>Paenibacillaceae</taxon>
        <taxon>Paenibacillus</taxon>
    </lineage>
</organism>
<reference evidence="2" key="1">
    <citation type="submission" date="2018-08" db="EMBL/GenBank/DDBJ databases">
        <authorList>
            <person name="Chevrot R."/>
        </authorList>
    </citation>
    <scope>NUCLEOTIDE SEQUENCE [LARGE SCALE GENOMIC DNA]</scope>
</reference>
<sequence length="75" mass="8456">MGFNPFMTQKGIIHPSQLYGPSVSALGLYYIYITISEKMYQRIEKMLKQEVCSAHNHARLSPLTPRNRALSPSGS</sequence>
<dbReference type="EMBL" id="LS992241">
    <property type="protein sequence ID" value="SYX83099.1"/>
    <property type="molecule type" value="Genomic_DNA"/>
</dbReference>